<dbReference type="OrthoDB" id="77405at2759"/>
<dbReference type="InParanoid" id="A0A316VMB9"/>
<dbReference type="PANTHER" id="PTHR43774:SF1">
    <property type="entry name" value="PEPTIDE METHIONINE SULFOXIDE REDUCTASE MSRA 2"/>
    <property type="match status" value="1"/>
</dbReference>
<comment type="catalytic activity">
    <reaction evidence="5">
        <text>L-methionyl-[protein] + [thioredoxin]-disulfide + H2O = L-methionyl-(S)-S-oxide-[protein] + [thioredoxin]-dithiol</text>
        <dbReference type="Rhea" id="RHEA:14217"/>
        <dbReference type="Rhea" id="RHEA-COMP:10698"/>
        <dbReference type="Rhea" id="RHEA-COMP:10700"/>
        <dbReference type="Rhea" id="RHEA-COMP:12313"/>
        <dbReference type="Rhea" id="RHEA-COMP:12315"/>
        <dbReference type="ChEBI" id="CHEBI:15377"/>
        <dbReference type="ChEBI" id="CHEBI:16044"/>
        <dbReference type="ChEBI" id="CHEBI:29950"/>
        <dbReference type="ChEBI" id="CHEBI:44120"/>
        <dbReference type="ChEBI" id="CHEBI:50058"/>
        <dbReference type="EC" id="1.8.4.11"/>
    </reaction>
</comment>
<evidence type="ECO:0000313" key="9">
    <source>
        <dbReference type="Proteomes" id="UP000245771"/>
    </source>
</evidence>
<dbReference type="NCBIfam" id="TIGR00401">
    <property type="entry name" value="msrA"/>
    <property type="match status" value="1"/>
</dbReference>
<gene>
    <name evidence="8" type="ORF">FA14DRAFT_141339</name>
</gene>
<evidence type="ECO:0000256" key="6">
    <source>
        <dbReference type="ARBA" id="ARBA00048782"/>
    </source>
</evidence>
<keyword evidence="3" id="KW-0560">Oxidoreductase</keyword>
<dbReference type="GeneID" id="37018910"/>
<dbReference type="EC" id="1.8.4.11" evidence="2"/>
<dbReference type="Pfam" id="PF01625">
    <property type="entry name" value="PMSR"/>
    <property type="match status" value="1"/>
</dbReference>
<dbReference type="SUPFAM" id="SSF55068">
    <property type="entry name" value="Peptide methionine sulfoxide reductase"/>
    <property type="match status" value="1"/>
</dbReference>
<evidence type="ECO:0000256" key="1">
    <source>
        <dbReference type="ARBA" id="ARBA00005591"/>
    </source>
</evidence>
<comment type="similarity">
    <text evidence="1">Belongs to the MsrA Met sulfoxide reductase family.</text>
</comment>
<dbReference type="Gene3D" id="3.30.1060.10">
    <property type="entry name" value="Peptide methionine sulphoxide reductase MsrA"/>
    <property type="match status" value="1"/>
</dbReference>
<proteinExistence type="inferred from homology"/>
<dbReference type="GO" id="GO:0008113">
    <property type="term" value="F:peptide-methionine (S)-S-oxide reductase activity"/>
    <property type="evidence" value="ECO:0007669"/>
    <property type="project" value="UniProtKB-EC"/>
</dbReference>
<dbReference type="Proteomes" id="UP000245771">
    <property type="component" value="Unassembled WGS sequence"/>
</dbReference>
<protein>
    <recommendedName>
        <fullName evidence="2">peptide-methionine (S)-S-oxide reductase</fullName>
        <ecNumber evidence="2">1.8.4.11</ecNumber>
    </recommendedName>
    <alternativeName>
        <fullName evidence="4">Peptide-methionine (S)-S-oxide reductase</fullName>
    </alternativeName>
</protein>
<organism evidence="8 9">
    <name type="scientific">Meira miltonrushii</name>
    <dbReference type="NCBI Taxonomy" id="1280837"/>
    <lineage>
        <taxon>Eukaryota</taxon>
        <taxon>Fungi</taxon>
        <taxon>Dikarya</taxon>
        <taxon>Basidiomycota</taxon>
        <taxon>Ustilaginomycotina</taxon>
        <taxon>Exobasidiomycetes</taxon>
        <taxon>Exobasidiales</taxon>
        <taxon>Brachybasidiaceae</taxon>
        <taxon>Meira</taxon>
    </lineage>
</organism>
<keyword evidence="9" id="KW-1185">Reference proteome</keyword>
<comment type="catalytic activity">
    <reaction evidence="6">
        <text>[thioredoxin]-disulfide + L-methionine + H2O = L-methionine (S)-S-oxide + [thioredoxin]-dithiol</text>
        <dbReference type="Rhea" id="RHEA:19993"/>
        <dbReference type="Rhea" id="RHEA-COMP:10698"/>
        <dbReference type="Rhea" id="RHEA-COMP:10700"/>
        <dbReference type="ChEBI" id="CHEBI:15377"/>
        <dbReference type="ChEBI" id="CHEBI:29950"/>
        <dbReference type="ChEBI" id="CHEBI:50058"/>
        <dbReference type="ChEBI" id="CHEBI:57844"/>
        <dbReference type="ChEBI" id="CHEBI:58772"/>
        <dbReference type="EC" id="1.8.4.11"/>
    </reaction>
</comment>
<evidence type="ECO:0000256" key="3">
    <source>
        <dbReference type="ARBA" id="ARBA00023002"/>
    </source>
</evidence>
<dbReference type="PANTHER" id="PTHR43774">
    <property type="entry name" value="PEPTIDE METHIONINE SULFOXIDE REDUCTASE"/>
    <property type="match status" value="1"/>
</dbReference>
<dbReference type="InterPro" id="IPR002569">
    <property type="entry name" value="Met_Sox_Rdtase_MsrA_dom"/>
</dbReference>
<dbReference type="EMBL" id="KZ819602">
    <property type="protein sequence ID" value="PWN37241.1"/>
    <property type="molecule type" value="Genomic_DNA"/>
</dbReference>
<evidence type="ECO:0000259" key="7">
    <source>
        <dbReference type="Pfam" id="PF01625"/>
    </source>
</evidence>
<reference evidence="8 9" key="1">
    <citation type="journal article" date="2018" name="Mol. Biol. Evol.">
        <title>Broad Genomic Sampling Reveals a Smut Pathogenic Ancestry of the Fungal Clade Ustilaginomycotina.</title>
        <authorList>
            <person name="Kijpornyongpan T."/>
            <person name="Mondo S.J."/>
            <person name="Barry K."/>
            <person name="Sandor L."/>
            <person name="Lee J."/>
            <person name="Lipzen A."/>
            <person name="Pangilinan J."/>
            <person name="LaButti K."/>
            <person name="Hainaut M."/>
            <person name="Henrissat B."/>
            <person name="Grigoriev I.V."/>
            <person name="Spatafora J.W."/>
            <person name="Aime M.C."/>
        </authorList>
    </citation>
    <scope>NUCLEOTIDE SEQUENCE [LARGE SCALE GENOMIC DNA]</scope>
    <source>
        <strain evidence="8 9">MCA 3882</strain>
    </source>
</reference>
<dbReference type="AlphaFoldDB" id="A0A316VMB9"/>
<dbReference type="FunFam" id="3.30.1060.10:FF:000006">
    <property type="entry name" value="Peptide methionine sulfoxide reductase"/>
    <property type="match status" value="1"/>
</dbReference>
<evidence type="ECO:0000313" key="8">
    <source>
        <dbReference type="EMBL" id="PWN37241.1"/>
    </source>
</evidence>
<evidence type="ECO:0000256" key="2">
    <source>
        <dbReference type="ARBA" id="ARBA00012502"/>
    </source>
</evidence>
<sequence length="235" mass="26246">MLPRILNFGRSVLTGGFNNGGKPLSSAITNQVPGQPVEPTVPTAIQARNATSDATTGSSSTMSNDTATFANGCFWGTEDIFRKYYGEGKGLLDAKVGYIGGKDSSKNPSYEEVCTGRTGHAEATQLEFDPKKVSYAELVEFFYRSHDPTQKDRQGPDRGTQYRSAIFPHSAEQEEVAKRVTEEVQQKHFTPKQQKIVTQIEQRPVSAFFVAEDYHQKYLENNPSGYHCPTHRLWW</sequence>
<dbReference type="InterPro" id="IPR036509">
    <property type="entry name" value="Met_Sox_Rdtase_MsrA_sf"/>
</dbReference>
<feature type="domain" description="Peptide methionine sulphoxide reductase MsrA" evidence="7">
    <location>
        <begin position="66"/>
        <end position="227"/>
    </location>
</feature>
<evidence type="ECO:0000256" key="4">
    <source>
        <dbReference type="ARBA" id="ARBA00030643"/>
    </source>
</evidence>
<dbReference type="RefSeq" id="XP_025357543.1">
    <property type="nucleotide sequence ID" value="XM_025497129.1"/>
</dbReference>
<evidence type="ECO:0000256" key="5">
    <source>
        <dbReference type="ARBA" id="ARBA00047806"/>
    </source>
</evidence>
<dbReference type="STRING" id="1280837.A0A316VMB9"/>
<name>A0A316VMB9_9BASI</name>
<dbReference type="FunCoup" id="A0A316VMB9">
    <property type="interactions" value="360"/>
</dbReference>
<dbReference type="GO" id="GO:0034599">
    <property type="term" value="P:cellular response to oxidative stress"/>
    <property type="evidence" value="ECO:0007669"/>
    <property type="project" value="UniProtKB-ARBA"/>
</dbReference>
<accession>A0A316VMB9</accession>
<dbReference type="HAMAP" id="MF_01401">
    <property type="entry name" value="MsrA"/>
    <property type="match status" value="1"/>
</dbReference>